<dbReference type="Proteomes" id="UP000249557">
    <property type="component" value="Unassembled WGS sequence"/>
</dbReference>
<accession>A0A2W5BLG8</accession>
<dbReference type="AlphaFoldDB" id="A0A2W5BLG8"/>
<feature type="transmembrane region" description="Helical" evidence="6">
    <location>
        <begin position="155"/>
        <end position="181"/>
    </location>
</feature>
<keyword evidence="5 6" id="KW-0472">Membrane</keyword>
<sequence length="327" mass="36064">MNKLKNYGILIKILISVTILAALVMRMDFHALSDFGAHFKLGAWVQAIIFIMLQNVFLGMRWRMLVNTGKKYLSVKEAMRMQFASQLGNLLFITSIGGVAARIALAMRSGVSFLKAVIASLFDRALTLAALIILAVAFIPAPGEYTNNRTVEHAMLVSAVLFIILVVGPLFLNFVIFRMVFVKRLKGKMRYCVRYAKILLRSPIRLARIVLVSLIAQICFFLSILSLTSAYGIELSFDKIMSVLPLITLVSSLPVSIGGWGVREGAFVYGYGLLGIKAETAFLISIQVGLTGVLAIALLGLPAILSYDFKIRKFMPTFLNRANKNSA</sequence>
<dbReference type="EMBL" id="QFNK01000189">
    <property type="protein sequence ID" value="PZO84025.1"/>
    <property type="molecule type" value="Genomic_DNA"/>
</dbReference>
<feature type="transmembrane region" description="Helical" evidence="6">
    <location>
        <begin position="243"/>
        <end position="262"/>
    </location>
</feature>
<keyword evidence="4 6" id="KW-1133">Transmembrane helix</keyword>
<feature type="transmembrane region" description="Helical" evidence="6">
    <location>
        <begin position="83"/>
        <end position="105"/>
    </location>
</feature>
<comment type="caution">
    <text evidence="7">The sequence shown here is derived from an EMBL/GenBank/DDBJ whole genome shotgun (WGS) entry which is preliminary data.</text>
</comment>
<dbReference type="GO" id="GO:0005886">
    <property type="term" value="C:plasma membrane"/>
    <property type="evidence" value="ECO:0007669"/>
    <property type="project" value="UniProtKB-SubCell"/>
</dbReference>
<proteinExistence type="predicted"/>
<feature type="transmembrane region" description="Helical" evidence="6">
    <location>
        <begin position="125"/>
        <end position="143"/>
    </location>
</feature>
<evidence type="ECO:0008006" key="9">
    <source>
        <dbReference type="Google" id="ProtNLM"/>
    </source>
</evidence>
<dbReference type="Pfam" id="PF03706">
    <property type="entry name" value="LPG_synthase_TM"/>
    <property type="match status" value="1"/>
</dbReference>
<evidence type="ECO:0000256" key="2">
    <source>
        <dbReference type="ARBA" id="ARBA00022475"/>
    </source>
</evidence>
<keyword evidence="3 6" id="KW-0812">Transmembrane</keyword>
<feature type="transmembrane region" description="Helical" evidence="6">
    <location>
        <begin position="7"/>
        <end position="29"/>
    </location>
</feature>
<dbReference type="InterPro" id="IPR022791">
    <property type="entry name" value="L-PG_synthase/AglD"/>
</dbReference>
<evidence type="ECO:0000256" key="5">
    <source>
        <dbReference type="ARBA" id="ARBA00023136"/>
    </source>
</evidence>
<feature type="transmembrane region" description="Helical" evidence="6">
    <location>
        <begin position="282"/>
        <end position="305"/>
    </location>
</feature>
<reference evidence="7 8" key="1">
    <citation type="submission" date="2017-08" db="EMBL/GenBank/DDBJ databases">
        <title>Infants hospitalized years apart are colonized by the same room-sourced microbial strains.</title>
        <authorList>
            <person name="Brooks B."/>
            <person name="Olm M.R."/>
            <person name="Firek B.A."/>
            <person name="Baker R."/>
            <person name="Thomas B.C."/>
            <person name="Morowitz M.J."/>
            <person name="Banfield J.F."/>
        </authorList>
    </citation>
    <scope>NUCLEOTIDE SEQUENCE [LARGE SCALE GENOMIC DNA]</scope>
    <source>
        <strain evidence="7">S2_018_000_R2_104</strain>
    </source>
</reference>
<protein>
    <recommendedName>
        <fullName evidence="9">Flippase-like domain-containing protein</fullName>
    </recommendedName>
</protein>
<dbReference type="PANTHER" id="PTHR40277:SF1">
    <property type="entry name" value="BLL5419 PROTEIN"/>
    <property type="match status" value="1"/>
</dbReference>
<gene>
    <name evidence="7" type="ORF">DI626_08615</name>
</gene>
<evidence type="ECO:0000256" key="3">
    <source>
        <dbReference type="ARBA" id="ARBA00022692"/>
    </source>
</evidence>
<organism evidence="7 8">
    <name type="scientific">Micavibrio aeruginosavorus</name>
    <dbReference type="NCBI Taxonomy" id="349221"/>
    <lineage>
        <taxon>Bacteria</taxon>
        <taxon>Pseudomonadati</taxon>
        <taxon>Bdellovibrionota</taxon>
        <taxon>Bdellovibrionia</taxon>
        <taxon>Bdellovibrionales</taxon>
        <taxon>Pseudobdellovibrionaceae</taxon>
        <taxon>Micavibrio</taxon>
    </lineage>
</organism>
<evidence type="ECO:0000256" key="6">
    <source>
        <dbReference type="SAM" id="Phobius"/>
    </source>
</evidence>
<evidence type="ECO:0000313" key="7">
    <source>
        <dbReference type="EMBL" id="PZO84025.1"/>
    </source>
</evidence>
<evidence type="ECO:0000256" key="1">
    <source>
        <dbReference type="ARBA" id="ARBA00004651"/>
    </source>
</evidence>
<evidence type="ECO:0000313" key="8">
    <source>
        <dbReference type="Proteomes" id="UP000249557"/>
    </source>
</evidence>
<feature type="transmembrane region" description="Helical" evidence="6">
    <location>
        <begin position="209"/>
        <end position="231"/>
    </location>
</feature>
<keyword evidence="2" id="KW-1003">Cell membrane</keyword>
<dbReference type="PANTHER" id="PTHR40277">
    <property type="entry name" value="BLL5419 PROTEIN"/>
    <property type="match status" value="1"/>
</dbReference>
<evidence type="ECO:0000256" key="4">
    <source>
        <dbReference type="ARBA" id="ARBA00022989"/>
    </source>
</evidence>
<feature type="transmembrane region" description="Helical" evidence="6">
    <location>
        <begin position="41"/>
        <end position="62"/>
    </location>
</feature>
<comment type="subcellular location">
    <subcellularLocation>
        <location evidence="1">Cell membrane</location>
        <topology evidence="1">Multi-pass membrane protein</topology>
    </subcellularLocation>
</comment>
<name>A0A2W5BLG8_9BACT</name>